<dbReference type="EMBL" id="ON529851">
    <property type="protein sequence ID" value="UTC28805.1"/>
    <property type="molecule type" value="Genomic_DNA"/>
</dbReference>
<accession>A0A9E7ST79</accession>
<gene>
    <name evidence="1" type="ORF">MARCHEWKA_02930</name>
</gene>
<protein>
    <submittedName>
        <fullName evidence="1">Uncharacterized protein</fullName>
    </submittedName>
</protein>
<sequence length="239" mass="26490">MTIAYVTSFELEPLRCRTCEGTGRVDGEDEYLAQLKRGGPDVYMTMPPYYKPCRVCAGTGRHVSRARAGLAAPPTVLMDIEADGLYPHQRQAMEDLLTHWRGEDPKPPLQIIDDVSGPDTPEQREKAKEWFTRLFPQEWPARMGMTMSTWSSPLWTDETTPPLFPDGVMPEAVAEQMAQDLEAYAAATTHFILGDPPGNLPITDAGWRAYLAALDANDGAGILFIDGEEIKHDDAPDNP</sequence>
<proteinExistence type="predicted"/>
<evidence type="ECO:0000313" key="1">
    <source>
        <dbReference type="EMBL" id="UTC28805.1"/>
    </source>
</evidence>
<organism evidence="1 2">
    <name type="scientific">Brevundimonas phage vB_BpoS-Marchewka</name>
    <dbReference type="NCBI Taxonomy" id="2948604"/>
    <lineage>
        <taxon>Viruses</taxon>
        <taxon>Duplodnaviria</taxon>
        <taxon>Heunggongvirae</taxon>
        <taxon>Uroviricota</taxon>
        <taxon>Caudoviricetes</taxon>
        <taxon>Jeanschmidtviridae</taxon>
        <taxon>Marchewkavirus</taxon>
        <taxon>Marchewkavirus marchewka</taxon>
    </lineage>
</organism>
<evidence type="ECO:0000313" key="2">
    <source>
        <dbReference type="Proteomes" id="UP001056634"/>
    </source>
</evidence>
<reference evidence="1" key="1">
    <citation type="submission" date="2022-04" db="EMBL/GenBank/DDBJ databases">
        <authorList>
            <person name="Friedrich I."/>
            <person name="Schneider D."/>
            <person name="Poehlein A."/>
            <person name="Hertel R."/>
            <person name="Daniel R."/>
        </authorList>
    </citation>
    <scope>NUCLEOTIDE SEQUENCE</scope>
</reference>
<keyword evidence="2" id="KW-1185">Reference proteome</keyword>
<name>A0A9E7ST79_9CAUD</name>
<dbReference type="Proteomes" id="UP001056634">
    <property type="component" value="Segment"/>
</dbReference>